<reference evidence="3 4" key="1">
    <citation type="journal article" date="2020" name="Microorganisms">
        <title>Reliable Identification of Environmental Pseudomonas Isolates Using the rpoD Gene.</title>
        <authorList>
            <consortium name="The Broad Institute Genome Sequencing Platform"/>
            <person name="Girard L."/>
            <person name="Lood C."/>
            <person name="Rokni-Zadeh H."/>
            <person name="van Noort V."/>
            <person name="Lavigne R."/>
            <person name="De Mot R."/>
        </authorList>
    </citation>
    <scope>NUCLEOTIDE SEQUENCE [LARGE SCALE GENOMIC DNA]</scope>
    <source>
        <strain evidence="3 4">RD9SR1</strain>
    </source>
</reference>
<feature type="chain" id="PRO_5046035120" evidence="2">
    <location>
        <begin position="22"/>
        <end position="78"/>
    </location>
</feature>
<evidence type="ECO:0000313" key="4">
    <source>
        <dbReference type="Proteomes" id="UP000609530"/>
    </source>
</evidence>
<organism evidence="3 4">
    <name type="scientific">Pseudomonas oryzicola</name>
    <dbReference type="NCBI Taxonomy" id="485876"/>
    <lineage>
        <taxon>Bacteria</taxon>
        <taxon>Pseudomonadati</taxon>
        <taxon>Pseudomonadota</taxon>
        <taxon>Gammaproteobacteria</taxon>
        <taxon>Pseudomonadales</taxon>
        <taxon>Pseudomonadaceae</taxon>
        <taxon>Pseudomonas</taxon>
    </lineage>
</organism>
<dbReference type="EMBL" id="JABWRZ020000001">
    <property type="protein sequence ID" value="MBV4491741.1"/>
    <property type="molecule type" value="Genomic_DNA"/>
</dbReference>
<comment type="caution">
    <text evidence="3">The sequence shown here is derived from an EMBL/GenBank/DDBJ whole genome shotgun (WGS) entry which is preliminary data.</text>
</comment>
<gene>
    <name evidence="3" type="ORF">HU760_014180</name>
</gene>
<keyword evidence="4" id="KW-1185">Reference proteome</keyword>
<feature type="compositionally biased region" description="Low complexity" evidence="1">
    <location>
        <begin position="29"/>
        <end position="40"/>
    </location>
</feature>
<keyword evidence="2" id="KW-0732">Signal</keyword>
<sequence>MKKIAIITLLAAAGLVQVAHGNEPEDADTAVSETTAASTEQPEARRRTIRSVGVPSTSCPDGTYPTGAGHCNPSYEFD</sequence>
<dbReference type="RefSeq" id="WP_186676636.1">
    <property type="nucleotide sequence ID" value="NZ_JABWRZ020000001.1"/>
</dbReference>
<feature type="signal peptide" evidence="2">
    <location>
        <begin position="1"/>
        <end position="21"/>
    </location>
</feature>
<name>A0ABS6QC91_9PSED</name>
<protein>
    <submittedName>
        <fullName evidence="3">Uncharacterized protein</fullName>
    </submittedName>
</protein>
<evidence type="ECO:0000313" key="3">
    <source>
        <dbReference type="EMBL" id="MBV4491741.1"/>
    </source>
</evidence>
<evidence type="ECO:0000256" key="2">
    <source>
        <dbReference type="SAM" id="SignalP"/>
    </source>
</evidence>
<evidence type="ECO:0000256" key="1">
    <source>
        <dbReference type="SAM" id="MobiDB-lite"/>
    </source>
</evidence>
<feature type="region of interest" description="Disordered" evidence="1">
    <location>
        <begin position="24"/>
        <end position="78"/>
    </location>
</feature>
<accession>A0ABS6QC91</accession>
<proteinExistence type="predicted"/>
<dbReference type="Proteomes" id="UP000609530">
    <property type="component" value="Unassembled WGS sequence"/>
</dbReference>